<protein>
    <recommendedName>
        <fullName evidence="3">DUF3892 domain-containing protein</fullName>
    </recommendedName>
</protein>
<organism evidence="1 2">
    <name type="scientific">Catenulispora acidiphila (strain DSM 44928 / JCM 14897 / NBRC 102108 / NRRL B-24433 / ID139908)</name>
    <dbReference type="NCBI Taxonomy" id="479433"/>
    <lineage>
        <taxon>Bacteria</taxon>
        <taxon>Bacillati</taxon>
        <taxon>Actinomycetota</taxon>
        <taxon>Actinomycetes</taxon>
        <taxon>Catenulisporales</taxon>
        <taxon>Catenulisporaceae</taxon>
        <taxon>Catenulispora</taxon>
    </lineage>
</organism>
<dbReference type="InterPro" id="IPR024997">
    <property type="entry name" value="DUF3892"/>
</dbReference>
<dbReference type="RefSeq" id="WP_015795867.1">
    <property type="nucleotide sequence ID" value="NC_013131.1"/>
</dbReference>
<dbReference type="Pfam" id="PF13031">
    <property type="entry name" value="DUF3892"/>
    <property type="match status" value="1"/>
</dbReference>
<proteinExistence type="predicted"/>
<dbReference type="InParanoid" id="C7Q8F1"/>
<gene>
    <name evidence="1" type="ordered locus">Caci_7310</name>
</gene>
<dbReference type="STRING" id="479433.Caci_7310"/>
<name>C7Q8F1_CATAD</name>
<accession>C7Q8F1</accession>
<dbReference type="Proteomes" id="UP000000851">
    <property type="component" value="Chromosome"/>
</dbReference>
<dbReference type="AlphaFoldDB" id="C7Q8F1"/>
<evidence type="ECO:0008006" key="3">
    <source>
        <dbReference type="Google" id="ProtNLM"/>
    </source>
</evidence>
<dbReference type="EMBL" id="CP001700">
    <property type="protein sequence ID" value="ACU76139.1"/>
    <property type="molecule type" value="Genomic_DNA"/>
</dbReference>
<dbReference type="OrthoDB" id="826539at2"/>
<dbReference type="KEGG" id="cai:Caci_7310"/>
<reference evidence="1 2" key="1">
    <citation type="journal article" date="2009" name="Stand. Genomic Sci.">
        <title>Complete genome sequence of Catenulispora acidiphila type strain (ID 139908).</title>
        <authorList>
            <person name="Copeland A."/>
            <person name="Lapidus A."/>
            <person name="Glavina Del Rio T."/>
            <person name="Nolan M."/>
            <person name="Lucas S."/>
            <person name="Chen F."/>
            <person name="Tice H."/>
            <person name="Cheng J.F."/>
            <person name="Bruce D."/>
            <person name="Goodwin L."/>
            <person name="Pitluck S."/>
            <person name="Mikhailova N."/>
            <person name="Pati A."/>
            <person name="Ivanova N."/>
            <person name="Mavromatis K."/>
            <person name="Chen A."/>
            <person name="Palaniappan K."/>
            <person name="Chain P."/>
            <person name="Land M."/>
            <person name="Hauser L."/>
            <person name="Chang Y.J."/>
            <person name="Jeffries C.D."/>
            <person name="Chertkov O."/>
            <person name="Brettin T."/>
            <person name="Detter J.C."/>
            <person name="Han C."/>
            <person name="Ali Z."/>
            <person name="Tindall B.J."/>
            <person name="Goker M."/>
            <person name="Bristow J."/>
            <person name="Eisen J.A."/>
            <person name="Markowitz V."/>
            <person name="Hugenholtz P."/>
            <person name="Kyrpides N.C."/>
            <person name="Klenk H.P."/>
        </authorList>
    </citation>
    <scope>NUCLEOTIDE SEQUENCE [LARGE SCALE GENOMIC DNA]</scope>
    <source>
        <strain evidence="2">DSM 44928 / JCM 14897 / NBRC 102108 / NRRL B-24433 / ID139908</strain>
    </source>
</reference>
<dbReference type="HOGENOM" id="CLU_159803_1_0_11"/>
<sequence>MNTVRMTHKRLAGGSGHEHIVRLWWTDAANRVGDNSTAEFVGWIEAKTVAAYVQDSYGNRVSVGVVTPQFGAKYLRTRADGKWTDNLLALPNE</sequence>
<evidence type="ECO:0000313" key="1">
    <source>
        <dbReference type="EMBL" id="ACU76139.1"/>
    </source>
</evidence>
<keyword evidence="2" id="KW-1185">Reference proteome</keyword>
<dbReference type="eggNOG" id="ENOG503321P">
    <property type="taxonomic scope" value="Bacteria"/>
</dbReference>
<evidence type="ECO:0000313" key="2">
    <source>
        <dbReference type="Proteomes" id="UP000000851"/>
    </source>
</evidence>